<reference evidence="1" key="1">
    <citation type="submission" date="2019-07" db="EMBL/GenBank/DDBJ databases">
        <authorList>
            <person name="Dittberner H."/>
        </authorList>
    </citation>
    <scope>NUCLEOTIDE SEQUENCE [LARGE SCALE GENOMIC DNA]</scope>
</reference>
<accession>A0A565CD75</accession>
<organism evidence="1 2">
    <name type="scientific">Arabis nemorensis</name>
    <dbReference type="NCBI Taxonomy" id="586526"/>
    <lineage>
        <taxon>Eukaryota</taxon>
        <taxon>Viridiplantae</taxon>
        <taxon>Streptophyta</taxon>
        <taxon>Embryophyta</taxon>
        <taxon>Tracheophyta</taxon>
        <taxon>Spermatophyta</taxon>
        <taxon>Magnoliopsida</taxon>
        <taxon>eudicotyledons</taxon>
        <taxon>Gunneridae</taxon>
        <taxon>Pentapetalae</taxon>
        <taxon>rosids</taxon>
        <taxon>malvids</taxon>
        <taxon>Brassicales</taxon>
        <taxon>Brassicaceae</taxon>
        <taxon>Arabideae</taxon>
        <taxon>Arabis</taxon>
    </lineage>
</organism>
<sequence>MNCTESTLAGNAGLVAALVALSESSAALDRRSIFNVLPPAYSESLPPPAHGRHRAHFSGERRSVSWSSGGALRVFSGIGQEEHLQRPTSGVPGVAGSAGSVDAISLLLICFLSFQF</sequence>
<dbReference type="Proteomes" id="UP000489600">
    <property type="component" value="Unassembled WGS sequence"/>
</dbReference>
<protein>
    <submittedName>
        <fullName evidence="1">Uncharacterized protein</fullName>
    </submittedName>
</protein>
<proteinExistence type="predicted"/>
<evidence type="ECO:0000313" key="2">
    <source>
        <dbReference type="Proteomes" id="UP000489600"/>
    </source>
</evidence>
<name>A0A565CD75_9BRAS</name>
<keyword evidence="2" id="KW-1185">Reference proteome</keyword>
<dbReference type="AlphaFoldDB" id="A0A565CD75"/>
<dbReference type="EMBL" id="CABITT030000007">
    <property type="protein sequence ID" value="VVB11522.1"/>
    <property type="molecule type" value="Genomic_DNA"/>
</dbReference>
<comment type="caution">
    <text evidence="1">The sequence shown here is derived from an EMBL/GenBank/DDBJ whole genome shotgun (WGS) entry which is preliminary data.</text>
</comment>
<evidence type="ECO:0000313" key="1">
    <source>
        <dbReference type="EMBL" id="VVB11522.1"/>
    </source>
</evidence>
<gene>
    <name evidence="1" type="ORF">ANE_LOCUS21966</name>
</gene>